<proteinExistence type="predicted"/>
<evidence type="ECO:0000313" key="1">
    <source>
        <dbReference type="EMBL" id="TNN36341.1"/>
    </source>
</evidence>
<sequence length="87" mass="9198">MNLQHEVIQEEKAHGALTGSQICSSLTLIGPDSSLLLIGRLTPPPIDPPPCTVPAAILRLTADQLRDPAASALLSVSEEMLNLVFIS</sequence>
<gene>
    <name evidence="1" type="ORF">EYF80_053490</name>
</gene>
<organism evidence="1 2">
    <name type="scientific">Liparis tanakae</name>
    <name type="common">Tanaka's snailfish</name>
    <dbReference type="NCBI Taxonomy" id="230148"/>
    <lineage>
        <taxon>Eukaryota</taxon>
        <taxon>Metazoa</taxon>
        <taxon>Chordata</taxon>
        <taxon>Craniata</taxon>
        <taxon>Vertebrata</taxon>
        <taxon>Euteleostomi</taxon>
        <taxon>Actinopterygii</taxon>
        <taxon>Neopterygii</taxon>
        <taxon>Teleostei</taxon>
        <taxon>Neoteleostei</taxon>
        <taxon>Acanthomorphata</taxon>
        <taxon>Eupercaria</taxon>
        <taxon>Perciformes</taxon>
        <taxon>Cottioidei</taxon>
        <taxon>Cottales</taxon>
        <taxon>Liparidae</taxon>
        <taxon>Liparis</taxon>
    </lineage>
</organism>
<keyword evidence="2" id="KW-1185">Reference proteome</keyword>
<dbReference type="Proteomes" id="UP000314294">
    <property type="component" value="Unassembled WGS sequence"/>
</dbReference>
<dbReference type="EMBL" id="SRLO01001630">
    <property type="protein sequence ID" value="TNN36341.1"/>
    <property type="molecule type" value="Genomic_DNA"/>
</dbReference>
<reference evidence="1 2" key="1">
    <citation type="submission" date="2019-03" db="EMBL/GenBank/DDBJ databases">
        <title>First draft genome of Liparis tanakae, snailfish: a comprehensive survey of snailfish specific genes.</title>
        <authorList>
            <person name="Kim W."/>
            <person name="Song I."/>
            <person name="Jeong J.-H."/>
            <person name="Kim D."/>
            <person name="Kim S."/>
            <person name="Ryu S."/>
            <person name="Song J.Y."/>
            <person name="Lee S.K."/>
        </authorList>
    </citation>
    <scope>NUCLEOTIDE SEQUENCE [LARGE SCALE GENOMIC DNA]</scope>
    <source>
        <tissue evidence="1">Muscle</tissue>
    </source>
</reference>
<dbReference type="AlphaFoldDB" id="A0A4Z2F6E6"/>
<name>A0A4Z2F6E6_9TELE</name>
<comment type="caution">
    <text evidence="1">The sequence shown here is derived from an EMBL/GenBank/DDBJ whole genome shotgun (WGS) entry which is preliminary data.</text>
</comment>
<accession>A0A4Z2F6E6</accession>
<protein>
    <submittedName>
        <fullName evidence="1">Uncharacterized protein</fullName>
    </submittedName>
</protein>
<evidence type="ECO:0000313" key="2">
    <source>
        <dbReference type="Proteomes" id="UP000314294"/>
    </source>
</evidence>